<proteinExistence type="predicted"/>
<comment type="caution">
    <text evidence="1">The sequence shown here is derived from an EMBL/GenBank/DDBJ whole genome shotgun (WGS) entry which is preliminary data.</text>
</comment>
<evidence type="ECO:0000313" key="2">
    <source>
        <dbReference type="Proteomes" id="UP000250369"/>
    </source>
</evidence>
<reference evidence="1 2" key="1">
    <citation type="journal article" date="2009" name="Int. J. Syst. Evol. Microbiol.">
        <title>Paenibacillus contaminans sp. nov., isolated from a contaminated laboratory plate.</title>
        <authorList>
            <person name="Chou J.H."/>
            <person name="Lee J.H."/>
            <person name="Lin M.C."/>
            <person name="Chang P.S."/>
            <person name="Arun A.B."/>
            <person name="Young C.C."/>
            <person name="Chen W.M."/>
        </authorList>
    </citation>
    <scope>NUCLEOTIDE SEQUENCE [LARGE SCALE GENOMIC DNA]</scope>
    <source>
        <strain evidence="1 2">CKOBP-6</strain>
    </source>
</reference>
<name>A0A329MQN8_9BACL</name>
<dbReference type="EMBL" id="QMFB01000002">
    <property type="protein sequence ID" value="RAV22225.1"/>
    <property type="molecule type" value="Genomic_DNA"/>
</dbReference>
<dbReference type="Proteomes" id="UP000250369">
    <property type="component" value="Unassembled WGS sequence"/>
</dbReference>
<dbReference type="AlphaFoldDB" id="A0A329MQN8"/>
<evidence type="ECO:0000313" key="1">
    <source>
        <dbReference type="EMBL" id="RAV22225.1"/>
    </source>
</evidence>
<accession>A0A329MQN8</accession>
<organism evidence="1 2">
    <name type="scientific">Paenibacillus contaminans</name>
    <dbReference type="NCBI Taxonomy" id="450362"/>
    <lineage>
        <taxon>Bacteria</taxon>
        <taxon>Bacillati</taxon>
        <taxon>Bacillota</taxon>
        <taxon>Bacilli</taxon>
        <taxon>Bacillales</taxon>
        <taxon>Paenibacillaceae</taxon>
        <taxon>Paenibacillus</taxon>
    </lineage>
</organism>
<protein>
    <submittedName>
        <fullName evidence="1">Uncharacterized protein</fullName>
    </submittedName>
</protein>
<dbReference type="RefSeq" id="WP_113029632.1">
    <property type="nucleotide sequence ID" value="NZ_QMFB01000002.1"/>
</dbReference>
<keyword evidence="2" id="KW-1185">Reference proteome</keyword>
<sequence>MIINELMSDEEQTAENILRILRSKSLRELQEDLDHAKQLPQDKGTELLIEFIQVFIDRATYLFARAAARKQMLSDQSFVPFNADEISCGMEVGAV</sequence>
<gene>
    <name evidence="1" type="ORF">DQG23_04540</name>
</gene>